<dbReference type="Proteomes" id="UP000272942">
    <property type="component" value="Unassembled WGS sequence"/>
</dbReference>
<feature type="compositionally biased region" description="Basic and acidic residues" evidence="1">
    <location>
        <begin position="160"/>
        <end position="201"/>
    </location>
</feature>
<reference evidence="4" key="1">
    <citation type="submission" date="2016-06" db="UniProtKB">
        <authorList>
            <consortium name="WormBaseParasite"/>
        </authorList>
    </citation>
    <scope>IDENTIFICATION</scope>
</reference>
<dbReference type="AlphaFoldDB" id="A0A183AFS7"/>
<evidence type="ECO:0000313" key="2">
    <source>
        <dbReference type="EMBL" id="VDP76606.1"/>
    </source>
</evidence>
<reference evidence="2 3" key="2">
    <citation type="submission" date="2018-11" db="EMBL/GenBank/DDBJ databases">
        <authorList>
            <consortium name="Pathogen Informatics"/>
        </authorList>
    </citation>
    <scope>NUCLEOTIDE SEQUENCE [LARGE SCALE GENOMIC DNA]</scope>
    <source>
        <strain evidence="2 3">Egypt</strain>
    </source>
</reference>
<protein>
    <submittedName>
        <fullName evidence="4">Osteopontin</fullName>
    </submittedName>
</protein>
<evidence type="ECO:0000313" key="3">
    <source>
        <dbReference type="Proteomes" id="UP000272942"/>
    </source>
</evidence>
<gene>
    <name evidence="2" type="ORF">ECPE_LOCUS5812</name>
</gene>
<dbReference type="EMBL" id="UZAN01042715">
    <property type="protein sequence ID" value="VDP76606.1"/>
    <property type="molecule type" value="Genomic_DNA"/>
</dbReference>
<feature type="region of interest" description="Disordered" evidence="1">
    <location>
        <begin position="45"/>
        <end position="238"/>
    </location>
</feature>
<feature type="compositionally biased region" description="Basic and acidic residues" evidence="1">
    <location>
        <begin position="111"/>
        <end position="124"/>
    </location>
</feature>
<feature type="region of interest" description="Disordered" evidence="1">
    <location>
        <begin position="1"/>
        <end position="21"/>
    </location>
</feature>
<proteinExistence type="predicted"/>
<dbReference type="WBParaSite" id="ECPE_0000582501-mRNA-1">
    <property type="protein sequence ID" value="ECPE_0000582501-mRNA-1"/>
    <property type="gene ID" value="ECPE_0000582501"/>
</dbReference>
<evidence type="ECO:0000313" key="4">
    <source>
        <dbReference type="WBParaSite" id="ECPE_0000582501-mRNA-1"/>
    </source>
</evidence>
<organism evidence="4">
    <name type="scientific">Echinostoma caproni</name>
    <dbReference type="NCBI Taxonomy" id="27848"/>
    <lineage>
        <taxon>Eukaryota</taxon>
        <taxon>Metazoa</taxon>
        <taxon>Spiralia</taxon>
        <taxon>Lophotrochozoa</taxon>
        <taxon>Platyhelminthes</taxon>
        <taxon>Trematoda</taxon>
        <taxon>Digenea</taxon>
        <taxon>Plagiorchiida</taxon>
        <taxon>Echinostomata</taxon>
        <taxon>Echinostomatoidea</taxon>
        <taxon>Echinostomatidae</taxon>
        <taxon>Echinostoma</taxon>
    </lineage>
</organism>
<feature type="compositionally biased region" description="Polar residues" evidence="1">
    <location>
        <begin position="73"/>
        <end position="84"/>
    </location>
</feature>
<sequence>RSGVDLDENQQVTSSFGEIEEPDIVGFFVTKSPVPEEKRYNFTELHFKPDSESGVSQESSSDQSRSWDSWISTSDLSVKQSTADSTKDDVMNSEQTNENGPGANGIEDIEEGKPIQEVEEKKDEREEDTDDDDDDDDDDDGDDDDDDDDDDEKEEEEEVEAKKGNINPDDKENKSDKIENKSETRFNGSDHTEQYGEHIPEENMTVRLSLKSSSEPGIFGPEGRNADDYLEKTSGKDV</sequence>
<feature type="compositionally biased region" description="Basic and acidic residues" evidence="1">
    <location>
        <begin position="224"/>
        <end position="238"/>
    </location>
</feature>
<accession>A0A183AFS7</accession>
<feature type="compositionally biased region" description="Acidic residues" evidence="1">
    <location>
        <begin position="125"/>
        <end position="159"/>
    </location>
</feature>
<evidence type="ECO:0000256" key="1">
    <source>
        <dbReference type="SAM" id="MobiDB-lite"/>
    </source>
</evidence>
<feature type="compositionally biased region" description="Low complexity" evidence="1">
    <location>
        <begin position="52"/>
        <end position="72"/>
    </location>
</feature>
<keyword evidence="3" id="KW-1185">Reference proteome</keyword>
<name>A0A183AFS7_9TREM</name>